<keyword evidence="2 4" id="KW-0442">Lipid degradation</keyword>
<dbReference type="GO" id="GO:0016787">
    <property type="term" value="F:hydrolase activity"/>
    <property type="evidence" value="ECO:0007669"/>
    <property type="project" value="UniProtKB-UniRule"/>
</dbReference>
<dbReference type="HOGENOM" id="CLU_047251_2_0_9"/>
<name>A0A097ASV2_THEKI</name>
<evidence type="ECO:0000259" key="5">
    <source>
        <dbReference type="PROSITE" id="PS51635"/>
    </source>
</evidence>
<evidence type="ECO:0000256" key="1">
    <source>
        <dbReference type="ARBA" id="ARBA00022801"/>
    </source>
</evidence>
<evidence type="ECO:0000313" key="6">
    <source>
        <dbReference type="EMBL" id="AIS52867.1"/>
    </source>
</evidence>
<protein>
    <submittedName>
        <fullName evidence="6">Putative esterase of the alpha-beta hydrolase superfamily</fullName>
    </submittedName>
</protein>
<dbReference type="eggNOG" id="COG1752">
    <property type="taxonomic scope" value="Bacteria"/>
</dbReference>
<keyword evidence="1 4" id="KW-0378">Hydrolase</keyword>
<evidence type="ECO:0000256" key="4">
    <source>
        <dbReference type="PROSITE-ProRule" id="PRU01161"/>
    </source>
</evidence>
<feature type="domain" description="PNPLA" evidence="5">
    <location>
        <begin position="7"/>
        <end position="167"/>
    </location>
</feature>
<dbReference type="Gene3D" id="3.40.1090.10">
    <property type="entry name" value="Cytosolic phospholipase A2 catalytic domain"/>
    <property type="match status" value="2"/>
</dbReference>
<accession>A0A097ASV2</accession>
<dbReference type="OrthoDB" id="9770965at2"/>
<dbReference type="CDD" id="cd07228">
    <property type="entry name" value="Pat_NTE_like_bacteria"/>
    <property type="match status" value="1"/>
</dbReference>
<keyword evidence="3 4" id="KW-0443">Lipid metabolism</keyword>
<gene>
    <name evidence="6" type="ORF">TKV_c17130</name>
</gene>
<dbReference type="STRING" id="2325.TKV_c17130"/>
<dbReference type="GO" id="GO:0016042">
    <property type="term" value="P:lipid catabolic process"/>
    <property type="evidence" value="ECO:0007669"/>
    <property type="project" value="UniProtKB-UniRule"/>
</dbReference>
<dbReference type="EMBL" id="CP009170">
    <property type="protein sequence ID" value="AIS52867.1"/>
    <property type="molecule type" value="Genomic_DNA"/>
</dbReference>
<dbReference type="InterPro" id="IPR016035">
    <property type="entry name" value="Acyl_Trfase/lysoPLipase"/>
</dbReference>
<dbReference type="PROSITE" id="PS51635">
    <property type="entry name" value="PNPLA"/>
    <property type="match status" value="1"/>
</dbReference>
<evidence type="ECO:0000256" key="2">
    <source>
        <dbReference type="ARBA" id="ARBA00022963"/>
    </source>
</evidence>
<dbReference type="RefSeq" id="WP_049685543.1">
    <property type="nucleotide sequence ID" value="NZ_CP009170.1"/>
</dbReference>
<proteinExistence type="predicted"/>
<evidence type="ECO:0000256" key="3">
    <source>
        <dbReference type="ARBA" id="ARBA00023098"/>
    </source>
</evidence>
<dbReference type="PANTHER" id="PTHR14226:SF76">
    <property type="entry name" value="NTE FAMILY PROTEIN RSSA"/>
    <property type="match status" value="1"/>
</dbReference>
<evidence type="ECO:0000313" key="7">
    <source>
        <dbReference type="Proteomes" id="UP000029669"/>
    </source>
</evidence>
<feature type="active site" description="Proton acceptor" evidence="4">
    <location>
        <position position="154"/>
    </location>
</feature>
<dbReference type="PANTHER" id="PTHR14226">
    <property type="entry name" value="NEUROPATHY TARGET ESTERASE/SWISS CHEESE D.MELANOGASTER"/>
    <property type="match status" value="1"/>
</dbReference>
<feature type="active site" description="Nucleophile" evidence="4">
    <location>
        <position position="40"/>
    </location>
</feature>
<reference evidence="7" key="1">
    <citation type="journal article" date="2015" name="Genome Announc.">
        <title>Whole-Genome Sequences of 80 Environmental and Clinical Isolates of Burkholderia pseudomallei.</title>
        <authorList>
            <person name="Johnson S.L."/>
            <person name="Baker A.L."/>
            <person name="Chain P.S."/>
            <person name="Currie B.J."/>
            <person name="Daligault H.E."/>
            <person name="Davenport K.W."/>
            <person name="Davis C.B."/>
            <person name="Inglis T.J."/>
            <person name="Kaestli M."/>
            <person name="Koren S."/>
            <person name="Mayo M."/>
            <person name="Merritt A.J."/>
            <person name="Price E.P."/>
            <person name="Sarovich D.S."/>
            <person name="Warner J."/>
            <person name="Rosovitz M.J."/>
        </authorList>
    </citation>
    <scope>NUCLEOTIDE SEQUENCE [LARGE SCALE GENOMIC DNA]</scope>
    <source>
        <strain evidence="7">DSM 2030</strain>
    </source>
</reference>
<comment type="caution">
    <text evidence="4">Lacks conserved residue(s) required for the propagation of feature annotation.</text>
</comment>
<dbReference type="SUPFAM" id="SSF52151">
    <property type="entry name" value="FabD/lysophospholipase-like"/>
    <property type="match status" value="1"/>
</dbReference>
<dbReference type="AlphaFoldDB" id="A0A097ASV2"/>
<dbReference type="InterPro" id="IPR050301">
    <property type="entry name" value="NTE"/>
</dbReference>
<feature type="short sequence motif" description="GXSXG" evidence="4">
    <location>
        <begin position="38"/>
        <end position="42"/>
    </location>
</feature>
<keyword evidence="7" id="KW-1185">Reference proteome</keyword>
<dbReference type="Pfam" id="PF01734">
    <property type="entry name" value="Patatin"/>
    <property type="match status" value="1"/>
</dbReference>
<sequence>MRPRVGLILGGGAARGYAHLGILKRFEEENIPIDFIIGISMGAIIGAIYASGHNVDKLISDAKKINMLKFISLLDFKASRTGLVKGEKIEKYLRGYVKESFEELNIPLYIVATDIQTGKGVVFKEGDLIKAIRASISIPVFFEPVEYNGTKLVDGSIVDSEAIELAAKLGADIIIECDVSSSIDMGVFEKTFYSLANSDKLLPLKKYFNLKRTAPEIMSITATTMKLLKDSSNKNSEKTERGKRVYTIKPNVNNIRWYRFDQAGKCINMGFEAADSIVWKIKKEINIQNE</sequence>
<organism evidence="6 7">
    <name type="scientific">Thermoanaerobacter kivui</name>
    <name type="common">Acetogenium kivui</name>
    <dbReference type="NCBI Taxonomy" id="2325"/>
    <lineage>
        <taxon>Bacteria</taxon>
        <taxon>Bacillati</taxon>
        <taxon>Bacillota</taxon>
        <taxon>Clostridia</taxon>
        <taxon>Thermoanaerobacterales</taxon>
        <taxon>Thermoanaerobacteraceae</taxon>
        <taxon>Thermoanaerobacter</taxon>
    </lineage>
</organism>
<dbReference type="Proteomes" id="UP000029669">
    <property type="component" value="Chromosome"/>
</dbReference>
<dbReference type="InterPro" id="IPR002641">
    <property type="entry name" value="PNPLA_dom"/>
</dbReference>
<dbReference type="KEGG" id="tki:TKV_c17130"/>